<dbReference type="AlphaFoldDB" id="A0A8K0UEC5"/>
<protein>
    <submittedName>
        <fullName evidence="2">Uncharacterized protein</fullName>
    </submittedName>
</protein>
<evidence type="ECO:0000313" key="3">
    <source>
        <dbReference type="Proteomes" id="UP000813824"/>
    </source>
</evidence>
<feature type="compositionally biased region" description="Polar residues" evidence="1">
    <location>
        <begin position="14"/>
        <end position="31"/>
    </location>
</feature>
<name>A0A8K0UEC5_9AGAR</name>
<evidence type="ECO:0000256" key="1">
    <source>
        <dbReference type="SAM" id="MobiDB-lite"/>
    </source>
</evidence>
<feature type="compositionally biased region" description="Basic residues" evidence="1">
    <location>
        <begin position="35"/>
        <end position="46"/>
    </location>
</feature>
<proteinExistence type="predicted"/>
<evidence type="ECO:0000313" key="2">
    <source>
        <dbReference type="EMBL" id="KAH8077902.1"/>
    </source>
</evidence>
<feature type="region of interest" description="Disordered" evidence="1">
    <location>
        <begin position="147"/>
        <end position="200"/>
    </location>
</feature>
<sequence>MRPAILRSAFSVASKVSNGTAEEDMSSSQGPTARGSRRVPLHRPRSARPLVPSATETTDFDQLLADFPDDQPSTAAGTRTQTTAPASATGMPQASAPRLAQALAAGPSPVTAVEPTRAGVPADLPAFPPTAELRTTSVGALVASPAAESSAGGAMPTAGLPTPLGQRSERKSLGIPKSARRSAQPQVEAIPPPTVHAQEDPALPDIASEEQTQRNASRGIPLSRLLELFHLESDNVRTHVFRRIDRASEEPAWIPAQPSTSALDNNTSDDEIPNEPLIIPPRPHDEDFLYHDLFRNGMVDMALLAIEKTVKSRKAKISMVKHMADALNEDRKDLLGICSLAENNILHFQRLSAATEPFLLHRGRRPV</sequence>
<comment type="caution">
    <text evidence="2">The sequence shown here is derived from an EMBL/GenBank/DDBJ whole genome shotgun (WGS) entry which is preliminary data.</text>
</comment>
<feature type="region of interest" description="Disordered" evidence="1">
    <location>
        <begin position="13"/>
        <end position="116"/>
    </location>
</feature>
<gene>
    <name evidence="2" type="ORF">BXZ70DRAFT_911278</name>
</gene>
<keyword evidence="3" id="KW-1185">Reference proteome</keyword>
<feature type="compositionally biased region" description="Polar residues" evidence="1">
    <location>
        <begin position="71"/>
        <end position="86"/>
    </location>
</feature>
<dbReference type="EMBL" id="JAEVFJ010000061">
    <property type="protein sequence ID" value="KAH8077902.1"/>
    <property type="molecule type" value="Genomic_DNA"/>
</dbReference>
<feature type="compositionally biased region" description="Low complexity" evidence="1">
    <location>
        <begin position="92"/>
        <end position="105"/>
    </location>
</feature>
<reference evidence="2" key="1">
    <citation type="journal article" date="2021" name="New Phytol.">
        <title>Evolutionary innovations through gain and loss of genes in the ectomycorrhizal Boletales.</title>
        <authorList>
            <person name="Wu G."/>
            <person name="Miyauchi S."/>
            <person name="Morin E."/>
            <person name="Kuo A."/>
            <person name="Drula E."/>
            <person name="Varga T."/>
            <person name="Kohler A."/>
            <person name="Feng B."/>
            <person name="Cao Y."/>
            <person name="Lipzen A."/>
            <person name="Daum C."/>
            <person name="Hundley H."/>
            <person name="Pangilinan J."/>
            <person name="Johnson J."/>
            <person name="Barry K."/>
            <person name="LaButti K."/>
            <person name="Ng V."/>
            <person name="Ahrendt S."/>
            <person name="Min B."/>
            <person name="Choi I.G."/>
            <person name="Park H."/>
            <person name="Plett J.M."/>
            <person name="Magnuson J."/>
            <person name="Spatafora J.W."/>
            <person name="Nagy L.G."/>
            <person name="Henrissat B."/>
            <person name="Grigoriev I.V."/>
            <person name="Yang Z.L."/>
            <person name="Xu J."/>
            <person name="Martin F.M."/>
        </authorList>
    </citation>
    <scope>NUCLEOTIDE SEQUENCE</scope>
    <source>
        <strain evidence="2">KKN 215</strain>
    </source>
</reference>
<organism evidence="2 3">
    <name type="scientific">Cristinia sonorae</name>
    <dbReference type="NCBI Taxonomy" id="1940300"/>
    <lineage>
        <taxon>Eukaryota</taxon>
        <taxon>Fungi</taxon>
        <taxon>Dikarya</taxon>
        <taxon>Basidiomycota</taxon>
        <taxon>Agaricomycotina</taxon>
        <taxon>Agaricomycetes</taxon>
        <taxon>Agaricomycetidae</taxon>
        <taxon>Agaricales</taxon>
        <taxon>Pleurotineae</taxon>
        <taxon>Stephanosporaceae</taxon>
        <taxon>Cristinia</taxon>
    </lineage>
</organism>
<accession>A0A8K0UEC5</accession>
<dbReference type="Proteomes" id="UP000813824">
    <property type="component" value="Unassembled WGS sequence"/>
</dbReference>